<dbReference type="CDD" id="cd00170">
    <property type="entry name" value="SEC14"/>
    <property type="match status" value="1"/>
</dbReference>
<dbReference type="PANTHER" id="PTHR23324">
    <property type="entry name" value="SEC14 RELATED PROTEIN"/>
    <property type="match status" value="1"/>
</dbReference>
<comment type="caution">
    <text evidence="3">The sequence shown here is derived from an EMBL/GenBank/DDBJ whole genome shotgun (WGS) entry which is preliminary data.</text>
</comment>
<dbReference type="Pfam" id="PF03765">
    <property type="entry name" value="CRAL_TRIO_N"/>
    <property type="match status" value="1"/>
</dbReference>
<protein>
    <submittedName>
        <fullName evidence="3">SEC14-like protein 2</fullName>
    </submittedName>
</protein>
<dbReference type="SUPFAM" id="SSF101576">
    <property type="entry name" value="Supernatant protein factor (SPF), C-terminal domain"/>
    <property type="match status" value="1"/>
</dbReference>
<dbReference type="PROSITE" id="PS50191">
    <property type="entry name" value="CRAL_TRIO"/>
    <property type="match status" value="1"/>
</dbReference>
<feature type="domain" description="GOLD" evidence="2">
    <location>
        <begin position="311"/>
        <end position="426"/>
    </location>
</feature>
<gene>
    <name evidence="3" type="primary">Sec14l2</name>
    <name evidence="3" type="ORF">TNCT_71121</name>
</gene>
<dbReference type="SUPFAM" id="SSF46938">
    <property type="entry name" value="CRAL/TRIO N-terminal domain"/>
    <property type="match status" value="1"/>
</dbReference>
<accession>A0A8X6GYV6</accession>
<dbReference type="OrthoDB" id="1434354at2759"/>
<keyword evidence="4" id="KW-1185">Reference proteome</keyword>
<dbReference type="InterPro" id="IPR001251">
    <property type="entry name" value="CRAL-TRIO_dom"/>
</dbReference>
<dbReference type="AlphaFoldDB" id="A0A8X6GYV6"/>
<dbReference type="Pfam" id="PF00650">
    <property type="entry name" value="CRAL_TRIO"/>
    <property type="match status" value="1"/>
</dbReference>
<organism evidence="3 4">
    <name type="scientific">Trichonephila clavata</name>
    <name type="common">Joro spider</name>
    <name type="synonym">Nephila clavata</name>
    <dbReference type="NCBI Taxonomy" id="2740835"/>
    <lineage>
        <taxon>Eukaryota</taxon>
        <taxon>Metazoa</taxon>
        <taxon>Ecdysozoa</taxon>
        <taxon>Arthropoda</taxon>
        <taxon>Chelicerata</taxon>
        <taxon>Arachnida</taxon>
        <taxon>Araneae</taxon>
        <taxon>Araneomorphae</taxon>
        <taxon>Entelegynae</taxon>
        <taxon>Araneoidea</taxon>
        <taxon>Nephilidae</taxon>
        <taxon>Trichonephila</taxon>
    </lineage>
</organism>
<evidence type="ECO:0000313" key="3">
    <source>
        <dbReference type="EMBL" id="GFR13847.1"/>
    </source>
</evidence>
<dbReference type="Gene3D" id="2.60.120.680">
    <property type="entry name" value="GOLD domain"/>
    <property type="match status" value="1"/>
</dbReference>
<dbReference type="Proteomes" id="UP000887116">
    <property type="component" value="Unassembled WGS sequence"/>
</dbReference>
<feature type="domain" description="CRAL-TRIO" evidence="1">
    <location>
        <begin position="118"/>
        <end position="292"/>
    </location>
</feature>
<sequence length="440" mass="50683">MEALSESISYGIEIVFTHLRTQTVRLVVISINCKETFRSSFFKMNGYVGNLTSMQEEALKKLKEAVADVHRTSYDDYYYLRWLRAREFDVAKAEAMMRKNLAYRNKIGADTILENYKVPELIDKCYPRGYIGPDKDGCPVRYMPFKNLDLRGFAYSVKKSEILKFLTYIFEKDIKEMEELSKKTGKVIEKHCYILDIDGYTFQQATNKDSISLLNDIVKLYEGHYPERMKTAYFINTPMYFNVVLNLSKPFLSETTLKKFYIYGKDFKKALLNDIDAEILPKFLGGLRTDPDGNPTCESFINFGSLISPENYVLKNSVTSLKEEEGVSCIKVPRLSYRLVNIDVPDVNSTVEWVFETSTNDIAVGYYFQHENGKDLEELLSPERVSSHLVPESGTFICEKPGTYVLKFDNTYSWLSSKKVFYKIKVLPPNAATACDDSFE</sequence>
<dbReference type="InterPro" id="IPR036598">
    <property type="entry name" value="GOLD_dom_sf"/>
</dbReference>
<dbReference type="SMART" id="SM01100">
    <property type="entry name" value="CRAL_TRIO_N"/>
    <property type="match status" value="1"/>
</dbReference>
<dbReference type="SMART" id="SM00516">
    <property type="entry name" value="SEC14"/>
    <property type="match status" value="1"/>
</dbReference>
<evidence type="ECO:0000259" key="2">
    <source>
        <dbReference type="PROSITE" id="PS50866"/>
    </source>
</evidence>
<dbReference type="PROSITE" id="PS50866">
    <property type="entry name" value="GOLD"/>
    <property type="match status" value="1"/>
</dbReference>
<evidence type="ECO:0000259" key="1">
    <source>
        <dbReference type="PROSITE" id="PS50191"/>
    </source>
</evidence>
<name>A0A8X6GYV6_TRICU</name>
<evidence type="ECO:0000313" key="4">
    <source>
        <dbReference type="Proteomes" id="UP000887116"/>
    </source>
</evidence>
<reference evidence="3" key="1">
    <citation type="submission" date="2020-07" db="EMBL/GenBank/DDBJ databases">
        <title>Multicomponent nature underlies the extraordinary mechanical properties of spider dragline silk.</title>
        <authorList>
            <person name="Kono N."/>
            <person name="Nakamura H."/>
            <person name="Mori M."/>
            <person name="Yoshida Y."/>
            <person name="Ohtoshi R."/>
            <person name="Malay A.D."/>
            <person name="Moran D.A.P."/>
            <person name="Tomita M."/>
            <person name="Numata K."/>
            <person name="Arakawa K."/>
        </authorList>
    </citation>
    <scope>NUCLEOTIDE SEQUENCE</scope>
</reference>
<proteinExistence type="predicted"/>
<dbReference type="InterPro" id="IPR051064">
    <property type="entry name" value="SEC14/CRAL-TRIO_domain"/>
</dbReference>
<dbReference type="InterPro" id="IPR011074">
    <property type="entry name" value="CRAL/TRIO_N_dom"/>
</dbReference>
<dbReference type="InterPro" id="IPR036273">
    <property type="entry name" value="CRAL/TRIO_N_dom_sf"/>
</dbReference>
<dbReference type="Gene3D" id="3.40.525.10">
    <property type="entry name" value="CRAL-TRIO lipid binding domain"/>
    <property type="match status" value="1"/>
</dbReference>
<dbReference type="InterPro" id="IPR036865">
    <property type="entry name" value="CRAL-TRIO_dom_sf"/>
</dbReference>
<dbReference type="GO" id="GO:0005737">
    <property type="term" value="C:cytoplasm"/>
    <property type="evidence" value="ECO:0007669"/>
    <property type="project" value="TreeGrafter"/>
</dbReference>
<dbReference type="PRINTS" id="PR00180">
    <property type="entry name" value="CRETINALDHBP"/>
</dbReference>
<dbReference type="EMBL" id="BMAO01017180">
    <property type="protein sequence ID" value="GFR13847.1"/>
    <property type="molecule type" value="Genomic_DNA"/>
</dbReference>
<dbReference type="SUPFAM" id="SSF52087">
    <property type="entry name" value="CRAL/TRIO domain"/>
    <property type="match status" value="1"/>
</dbReference>
<dbReference type="PANTHER" id="PTHR23324:SF83">
    <property type="entry name" value="SEC14-LIKE PROTEIN 2"/>
    <property type="match status" value="1"/>
</dbReference>
<dbReference type="InterPro" id="IPR009038">
    <property type="entry name" value="GOLD_dom"/>
</dbReference>